<evidence type="ECO:0000256" key="1">
    <source>
        <dbReference type="SAM" id="SignalP"/>
    </source>
</evidence>
<accession>E3QIC7</accession>
<feature type="chain" id="PRO_5003180552" description="SMP-30/Gluconolactonase/LRE-like region domain-containing protein" evidence="1">
    <location>
        <begin position="20"/>
        <end position="345"/>
    </location>
</feature>
<dbReference type="OrthoDB" id="9977941at2759"/>
<dbReference type="STRING" id="645133.E3QIC7"/>
<evidence type="ECO:0000313" key="3">
    <source>
        <dbReference type="Proteomes" id="UP000008782"/>
    </source>
</evidence>
<dbReference type="eggNOG" id="ENOG502S00D">
    <property type="taxonomic scope" value="Eukaryota"/>
</dbReference>
<dbReference type="InterPro" id="IPR052998">
    <property type="entry name" value="Hetero-Diels-Alderase-like"/>
</dbReference>
<organism evidence="3">
    <name type="scientific">Colletotrichum graminicola (strain M1.001 / M2 / FGSC 10212)</name>
    <name type="common">Maize anthracnose fungus</name>
    <name type="synonym">Glomerella graminicola</name>
    <dbReference type="NCBI Taxonomy" id="645133"/>
    <lineage>
        <taxon>Eukaryota</taxon>
        <taxon>Fungi</taxon>
        <taxon>Dikarya</taxon>
        <taxon>Ascomycota</taxon>
        <taxon>Pezizomycotina</taxon>
        <taxon>Sordariomycetes</taxon>
        <taxon>Hypocreomycetidae</taxon>
        <taxon>Glomerellales</taxon>
        <taxon>Glomerellaceae</taxon>
        <taxon>Colletotrichum</taxon>
        <taxon>Colletotrichum graminicola species complex</taxon>
    </lineage>
</organism>
<dbReference type="InterPro" id="IPR011042">
    <property type="entry name" value="6-blade_b-propeller_TolB-like"/>
</dbReference>
<dbReference type="Proteomes" id="UP000008782">
    <property type="component" value="Unassembled WGS sequence"/>
</dbReference>
<dbReference type="Gene3D" id="2.120.10.30">
    <property type="entry name" value="TolB, C-terminal domain"/>
    <property type="match status" value="1"/>
</dbReference>
<dbReference type="HOGENOM" id="CLU_052989_1_0_1"/>
<keyword evidence="3" id="KW-1185">Reference proteome</keyword>
<keyword evidence="1" id="KW-0732">Signal</keyword>
<feature type="signal peptide" evidence="1">
    <location>
        <begin position="1"/>
        <end position="19"/>
    </location>
</feature>
<protein>
    <recommendedName>
        <fullName evidence="4">SMP-30/Gluconolactonase/LRE-like region domain-containing protein</fullName>
    </recommendedName>
</protein>
<dbReference type="SUPFAM" id="SSF63829">
    <property type="entry name" value="Calcium-dependent phosphotriesterase"/>
    <property type="match status" value="1"/>
</dbReference>
<proteinExistence type="predicted"/>
<dbReference type="VEuPathDB" id="FungiDB:GLRG_05681"/>
<evidence type="ECO:0000313" key="2">
    <source>
        <dbReference type="EMBL" id="EFQ30537.1"/>
    </source>
</evidence>
<evidence type="ECO:0008006" key="4">
    <source>
        <dbReference type="Google" id="ProtNLM"/>
    </source>
</evidence>
<dbReference type="GeneID" id="24411046"/>
<dbReference type="PANTHER" id="PTHR42060">
    <property type="entry name" value="NHL REPEAT-CONTAINING PROTEIN-RELATED"/>
    <property type="match status" value="1"/>
</dbReference>
<dbReference type="EMBL" id="GG697350">
    <property type="protein sequence ID" value="EFQ30537.1"/>
    <property type="molecule type" value="Genomic_DNA"/>
</dbReference>
<dbReference type="AlphaFoldDB" id="E3QIC7"/>
<dbReference type="RefSeq" id="XP_008094557.1">
    <property type="nucleotide sequence ID" value="XM_008096366.1"/>
</dbReference>
<sequence>MLLSICFLATLYGLATTAALPTTTLNVPHRLIHQFDNGFWAENIAVRTNGKLLITMIAPYPQVYQLDPLLPNPVPELIATFPNHLAALGIDEINPDVFAVVANNFTFSTGASTPGSNTLYRLDMRTYDTDGQANVSVLASIPDAVFLNGLTTVKGGAGGKVLTADSFTGQIFEVDVKNGASKVWMDNPILSFPAGASIKIGVNGVRYRPEDGFVYFSVLARGTMARVRYSPNKTREDKNEAKSIQVLAEANIPLDDFIVAPNGDIYATGGSDNILYVVRAGSGRLTPFFGASDSLTLAGPTAARFGRTKLDRHIIYVTTNGGVAGPINGTITEPGKVVAIDTGKL</sequence>
<gene>
    <name evidence="2" type="ORF">GLRG_05681</name>
</gene>
<dbReference type="PANTHER" id="PTHR42060:SF1">
    <property type="entry name" value="NHL REPEAT-CONTAINING PROTEIN"/>
    <property type="match status" value="1"/>
</dbReference>
<name>E3QIC7_COLGM</name>
<reference evidence="3" key="1">
    <citation type="journal article" date="2012" name="Nat. Genet.">
        <title>Lifestyle transitions in plant pathogenic Colletotrichum fungi deciphered by genome and transcriptome analyses.</title>
        <authorList>
            <person name="O'Connell R.J."/>
            <person name="Thon M.R."/>
            <person name="Hacquard S."/>
            <person name="Amyotte S.G."/>
            <person name="Kleemann J."/>
            <person name="Torres M.F."/>
            <person name="Damm U."/>
            <person name="Buiate E.A."/>
            <person name="Epstein L."/>
            <person name="Alkan N."/>
            <person name="Altmueller J."/>
            <person name="Alvarado-Balderrama L."/>
            <person name="Bauser C.A."/>
            <person name="Becker C."/>
            <person name="Birren B.W."/>
            <person name="Chen Z."/>
            <person name="Choi J."/>
            <person name="Crouch J.A."/>
            <person name="Duvick J.P."/>
            <person name="Farman M.A."/>
            <person name="Gan P."/>
            <person name="Heiman D."/>
            <person name="Henrissat B."/>
            <person name="Howard R.J."/>
            <person name="Kabbage M."/>
            <person name="Koch C."/>
            <person name="Kracher B."/>
            <person name="Kubo Y."/>
            <person name="Law A.D."/>
            <person name="Lebrun M.-H."/>
            <person name="Lee Y.-H."/>
            <person name="Miyara I."/>
            <person name="Moore N."/>
            <person name="Neumann U."/>
            <person name="Nordstroem K."/>
            <person name="Panaccione D.G."/>
            <person name="Panstruga R."/>
            <person name="Place M."/>
            <person name="Proctor R.H."/>
            <person name="Prusky D."/>
            <person name="Rech G."/>
            <person name="Reinhardt R."/>
            <person name="Rollins J.A."/>
            <person name="Rounsley S."/>
            <person name="Schardl C.L."/>
            <person name="Schwartz D.C."/>
            <person name="Shenoy N."/>
            <person name="Shirasu K."/>
            <person name="Sikhakolli U.R."/>
            <person name="Stueber K."/>
            <person name="Sukno S.A."/>
            <person name="Sweigard J.A."/>
            <person name="Takano Y."/>
            <person name="Takahara H."/>
            <person name="Trail F."/>
            <person name="van der Does H.C."/>
            <person name="Voll L.M."/>
            <person name="Will I."/>
            <person name="Young S."/>
            <person name="Zeng Q."/>
            <person name="Zhang J."/>
            <person name="Zhou S."/>
            <person name="Dickman M.B."/>
            <person name="Schulze-Lefert P."/>
            <person name="Ver Loren van Themaat E."/>
            <person name="Ma L.-J."/>
            <person name="Vaillancourt L.J."/>
        </authorList>
    </citation>
    <scope>NUCLEOTIDE SEQUENCE [LARGE SCALE GENOMIC DNA]</scope>
    <source>
        <strain evidence="3">M1.001 / M2 / FGSC 10212</strain>
    </source>
</reference>